<feature type="region of interest" description="Disordered" evidence="1">
    <location>
        <begin position="51"/>
        <end position="154"/>
    </location>
</feature>
<evidence type="ECO:0000313" key="3">
    <source>
        <dbReference type="Proteomes" id="UP000029120"/>
    </source>
</evidence>
<dbReference type="Gramene" id="KFK22829">
    <property type="protein sequence ID" value="KFK22829"/>
    <property type="gene ID" value="AALP_AAs43016U000400"/>
</dbReference>
<feature type="compositionally biased region" description="Basic and acidic residues" evidence="1">
    <location>
        <begin position="131"/>
        <end position="141"/>
    </location>
</feature>
<reference evidence="3" key="1">
    <citation type="journal article" date="2015" name="Nat. Plants">
        <title>Genome expansion of Arabis alpina linked with retrotransposition and reduced symmetric DNA methylation.</title>
        <authorList>
            <person name="Willing E.M."/>
            <person name="Rawat V."/>
            <person name="Mandakova T."/>
            <person name="Maumus F."/>
            <person name="James G.V."/>
            <person name="Nordstroem K.J."/>
            <person name="Becker C."/>
            <person name="Warthmann N."/>
            <person name="Chica C."/>
            <person name="Szarzynska B."/>
            <person name="Zytnicki M."/>
            <person name="Albani M.C."/>
            <person name="Kiefer C."/>
            <person name="Bergonzi S."/>
            <person name="Castaings L."/>
            <person name="Mateos J.L."/>
            <person name="Berns M.C."/>
            <person name="Bujdoso N."/>
            <person name="Piofczyk T."/>
            <person name="de Lorenzo L."/>
            <person name="Barrero-Sicilia C."/>
            <person name="Mateos I."/>
            <person name="Piednoel M."/>
            <person name="Hagmann J."/>
            <person name="Chen-Min-Tao R."/>
            <person name="Iglesias-Fernandez R."/>
            <person name="Schuster S.C."/>
            <person name="Alonso-Blanco C."/>
            <person name="Roudier F."/>
            <person name="Carbonero P."/>
            <person name="Paz-Ares J."/>
            <person name="Davis S.J."/>
            <person name="Pecinka A."/>
            <person name="Quesneville H."/>
            <person name="Colot V."/>
            <person name="Lysak M.A."/>
            <person name="Weigel D."/>
            <person name="Coupland G."/>
            <person name="Schneeberger K."/>
        </authorList>
    </citation>
    <scope>NUCLEOTIDE SEQUENCE [LARGE SCALE GENOMIC DNA]</scope>
    <source>
        <strain evidence="3">cv. Pajares</strain>
    </source>
</reference>
<proteinExistence type="predicted"/>
<feature type="compositionally biased region" description="Basic and acidic residues" evidence="1">
    <location>
        <begin position="76"/>
        <end position="90"/>
    </location>
</feature>
<evidence type="ECO:0000313" key="2">
    <source>
        <dbReference type="EMBL" id="KFK22829.1"/>
    </source>
</evidence>
<organism evidence="2 3">
    <name type="scientific">Arabis alpina</name>
    <name type="common">Alpine rock-cress</name>
    <dbReference type="NCBI Taxonomy" id="50452"/>
    <lineage>
        <taxon>Eukaryota</taxon>
        <taxon>Viridiplantae</taxon>
        <taxon>Streptophyta</taxon>
        <taxon>Embryophyta</taxon>
        <taxon>Tracheophyta</taxon>
        <taxon>Spermatophyta</taxon>
        <taxon>Magnoliopsida</taxon>
        <taxon>eudicotyledons</taxon>
        <taxon>Gunneridae</taxon>
        <taxon>Pentapetalae</taxon>
        <taxon>rosids</taxon>
        <taxon>malvids</taxon>
        <taxon>Brassicales</taxon>
        <taxon>Brassicaceae</taxon>
        <taxon>Arabideae</taxon>
        <taxon>Arabis</taxon>
    </lineage>
</organism>
<feature type="compositionally biased region" description="Polar residues" evidence="1">
    <location>
        <begin position="144"/>
        <end position="154"/>
    </location>
</feature>
<name>A0A087FYX7_ARAAL</name>
<sequence length="154" mass="17271">MAGEGNKSGKDHTSRRDDQEKEPSIEASATNVAAPGDITKVKKMLETFLKGQKKQAKINEATSRELKVLSRRKHGRPDTTRLRDRVDPQRLDFSAPRTARRNPDDLPPPAPHRESEKSPERVLDISDEDEPARQKRARVEGAEGSQQEPRASDT</sequence>
<evidence type="ECO:0000256" key="1">
    <source>
        <dbReference type="SAM" id="MobiDB-lite"/>
    </source>
</evidence>
<feature type="compositionally biased region" description="Basic and acidic residues" evidence="1">
    <location>
        <begin position="7"/>
        <end position="24"/>
    </location>
</feature>
<keyword evidence="3" id="KW-1185">Reference proteome</keyword>
<protein>
    <submittedName>
        <fullName evidence="2">Uncharacterized protein</fullName>
    </submittedName>
</protein>
<dbReference type="EMBL" id="KL985079">
    <property type="protein sequence ID" value="KFK22829.1"/>
    <property type="molecule type" value="Genomic_DNA"/>
</dbReference>
<feature type="region of interest" description="Disordered" evidence="1">
    <location>
        <begin position="1"/>
        <end position="38"/>
    </location>
</feature>
<dbReference type="AlphaFoldDB" id="A0A087FYX7"/>
<dbReference type="Proteomes" id="UP000029120">
    <property type="component" value="Unassembled WGS sequence"/>
</dbReference>
<accession>A0A087FYX7</accession>
<feature type="compositionally biased region" description="Basic and acidic residues" evidence="1">
    <location>
        <begin position="111"/>
        <end position="124"/>
    </location>
</feature>
<gene>
    <name evidence="2" type="ORF">AALP_AAs43016U000400</name>
</gene>